<evidence type="ECO:0000313" key="3">
    <source>
        <dbReference type="Proteomes" id="UP000706891"/>
    </source>
</evidence>
<organism evidence="2 3">
    <name type="scientific">Marseilla massiliensis</name>
    <dbReference type="NCBI Taxonomy" id="1841864"/>
    <lineage>
        <taxon>Bacteria</taxon>
        <taxon>Pseudomonadati</taxon>
        <taxon>Bacteroidota</taxon>
        <taxon>Bacteroidia</taxon>
        <taxon>Bacteroidales</taxon>
        <taxon>Prevotellaceae</taxon>
        <taxon>Marseilla</taxon>
    </lineage>
</organism>
<dbReference type="PANTHER" id="PTHR42839">
    <property type="entry name" value="ISOCHORISMATE SYNTHASE ENTC"/>
    <property type="match status" value="1"/>
</dbReference>
<protein>
    <submittedName>
        <fullName evidence="2">Chorismate-binding protein</fullName>
    </submittedName>
</protein>
<gene>
    <name evidence="2" type="ORF">H6A34_07645</name>
</gene>
<dbReference type="Gene3D" id="3.60.120.10">
    <property type="entry name" value="Anthranilate synthase"/>
    <property type="match status" value="1"/>
</dbReference>
<reference evidence="2" key="1">
    <citation type="submission" date="2020-08" db="EMBL/GenBank/DDBJ databases">
        <authorList>
            <person name="Cejkova D."/>
            <person name="Kubasova T."/>
            <person name="Jahodarova E."/>
            <person name="Rychlik I."/>
        </authorList>
    </citation>
    <scope>NUCLEOTIDE SEQUENCE</scope>
    <source>
        <strain evidence="2">An824</strain>
    </source>
</reference>
<dbReference type="PANTHER" id="PTHR42839:SF2">
    <property type="entry name" value="ISOCHORISMATE SYNTHASE ENTC"/>
    <property type="match status" value="1"/>
</dbReference>
<dbReference type="Proteomes" id="UP000706891">
    <property type="component" value="Unassembled WGS sequence"/>
</dbReference>
<reference evidence="2" key="2">
    <citation type="journal article" date="2021" name="Sci. Rep.">
        <title>The distribution of antibiotic resistance genes in chicken gut microbiota commensals.</title>
        <authorList>
            <person name="Juricova H."/>
            <person name="Matiasovicova J."/>
            <person name="Kubasova T."/>
            <person name="Cejkova D."/>
            <person name="Rychlik I."/>
        </authorList>
    </citation>
    <scope>NUCLEOTIDE SEQUENCE</scope>
    <source>
        <strain evidence="2">An824</strain>
    </source>
</reference>
<comment type="caution">
    <text evidence="2">The sequence shown here is derived from an EMBL/GenBank/DDBJ whole genome shotgun (WGS) entry which is preliminary data.</text>
</comment>
<name>A0A938WSY6_9BACT</name>
<feature type="domain" description="Chorismate-utilising enzyme C-terminal" evidence="1">
    <location>
        <begin position="86"/>
        <end position="343"/>
    </location>
</feature>
<dbReference type="AlphaFoldDB" id="A0A938WSY6"/>
<dbReference type="EMBL" id="JACJJG010000034">
    <property type="protein sequence ID" value="MBM6673748.1"/>
    <property type="molecule type" value="Genomic_DNA"/>
</dbReference>
<evidence type="ECO:0000259" key="1">
    <source>
        <dbReference type="Pfam" id="PF00425"/>
    </source>
</evidence>
<sequence length="356" mass="40607">MTFAYYRFPNERIYTAIRQFDDNVERLSSFEDLNGKEGFVMAPFRISESTPLLLLRPDTIVRKSVQCDVDFEESAFFGNDVCNEHEMYGRVFALFHEKLVDGSFSKIVLSRCACEEAACRLYPYKLFMRACVLYPRMFVALVSTPVSGTWLMSTPETLLEKTGEGWHTMALAGTMRLGSDDTDTALEARKLKADISEWSRKNIMEQRYVAKYIEECLEHYALNLRISAPYSRRAGFVKHLSTDFLFDLKEGEGIGNLIGELHPTPAVCGIPKQAAFDFITRNESYERAYYSGFAGPLSCGGMTRLYVTLRCMSIMGRKVELYAGGGLLKDSEKQNEWLETEAKMETMRKCLAIKRI</sequence>
<dbReference type="Pfam" id="PF00425">
    <property type="entry name" value="Chorismate_bind"/>
    <property type="match status" value="1"/>
</dbReference>
<accession>A0A938WSY6</accession>
<dbReference type="InterPro" id="IPR015890">
    <property type="entry name" value="Chorismate_C"/>
</dbReference>
<evidence type="ECO:0000313" key="2">
    <source>
        <dbReference type="EMBL" id="MBM6673748.1"/>
    </source>
</evidence>
<proteinExistence type="predicted"/>
<dbReference type="InterPro" id="IPR005801">
    <property type="entry name" value="ADC_synthase"/>
</dbReference>
<dbReference type="RefSeq" id="WP_205104618.1">
    <property type="nucleotide sequence ID" value="NZ_JACJJG010000034.1"/>
</dbReference>
<keyword evidence="3" id="KW-1185">Reference proteome</keyword>
<dbReference type="SUPFAM" id="SSF56322">
    <property type="entry name" value="ADC synthase"/>
    <property type="match status" value="1"/>
</dbReference>